<dbReference type="SUPFAM" id="SSF53098">
    <property type="entry name" value="Ribonuclease H-like"/>
    <property type="match status" value="1"/>
</dbReference>
<dbReference type="Proteomes" id="UP000828390">
    <property type="component" value="Unassembled WGS sequence"/>
</dbReference>
<proteinExistence type="predicted"/>
<protein>
    <recommendedName>
        <fullName evidence="3">HAT C-terminal dimerisation domain-containing protein</fullName>
    </recommendedName>
</protein>
<organism evidence="1 2">
    <name type="scientific">Dreissena polymorpha</name>
    <name type="common">Zebra mussel</name>
    <name type="synonym">Mytilus polymorpha</name>
    <dbReference type="NCBI Taxonomy" id="45954"/>
    <lineage>
        <taxon>Eukaryota</taxon>
        <taxon>Metazoa</taxon>
        <taxon>Spiralia</taxon>
        <taxon>Lophotrochozoa</taxon>
        <taxon>Mollusca</taxon>
        <taxon>Bivalvia</taxon>
        <taxon>Autobranchia</taxon>
        <taxon>Heteroconchia</taxon>
        <taxon>Euheterodonta</taxon>
        <taxon>Imparidentia</taxon>
        <taxon>Neoheterodontei</taxon>
        <taxon>Myida</taxon>
        <taxon>Dreissenoidea</taxon>
        <taxon>Dreissenidae</taxon>
        <taxon>Dreissena</taxon>
    </lineage>
</organism>
<accession>A0A9D4K7X7</accession>
<dbReference type="AlphaFoldDB" id="A0A9D4K7X7"/>
<evidence type="ECO:0008006" key="3">
    <source>
        <dbReference type="Google" id="ProtNLM"/>
    </source>
</evidence>
<reference evidence="1" key="1">
    <citation type="journal article" date="2019" name="bioRxiv">
        <title>The Genome of the Zebra Mussel, Dreissena polymorpha: A Resource for Invasive Species Research.</title>
        <authorList>
            <person name="McCartney M.A."/>
            <person name="Auch B."/>
            <person name="Kono T."/>
            <person name="Mallez S."/>
            <person name="Zhang Y."/>
            <person name="Obille A."/>
            <person name="Becker A."/>
            <person name="Abrahante J.E."/>
            <person name="Garbe J."/>
            <person name="Badalamenti J.P."/>
            <person name="Herman A."/>
            <person name="Mangelson H."/>
            <person name="Liachko I."/>
            <person name="Sullivan S."/>
            <person name="Sone E.D."/>
            <person name="Koren S."/>
            <person name="Silverstein K.A.T."/>
            <person name="Beckman K.B."/>
            <person name="Gohl D.M."/>
        </authorList>
    </citation>
    <scope>NUCLEOTIDE SEQUENCE</scope>
    <source>
        <strain evidence="1">Duluth1</strain>
        <tissue evidence="1">Whole animal</tissue>
    </source>
</reference>
<dbReference type="PANTHER" id="PTHR46880">
    <property type="entry name" value="RAS-ASSOCIATING DOMAIN-CONTAINING PROTEIN"/>
    <property type="match status" value="1"/>
</dbReference>
<evidence type="ECO:0000313" key="2">
    <source>
        <dbReference type="Proteomes" id="UP000828390"/>
    </source>
</evidence>
<dbReference type="InterPro" id="IPR012337">
    <property type="entry name" value="RNaseH-like_sf"/>
</dbReference>
<sequence length="122" mass="13822">MLILKSNRIINIIILRFPKEFTDTPEGQLSWTSVYKAVSDSGFDDILKVIELLRSLPSTSVRNECGFSIMKLAKTKRRGRLNINSLNNLMVVNQLGQSIAEFDLRPAIENFMVNNGTVHKLN</sequence>
<reference evidence="1" key="2">
    <citation type="submission" date="2020-11" db="EMBL/GenBank/DDBJ databases">
        <authorList>
            <person name="McCartney M.A."/>
            <person name="Auch B."/>
            <person name="Kono T."/>
            <person name="Mallez S."/>
            <person name="Becker A."/>
            <person name="Gohl D.M."/>
            <person name="Silverstein K.A.T."/>
            <person name="Koren S."/>
            <person name="Bechman K.B."/>
            <person name="Herman A."/>
            <person name="Abrahante J.E."/>
            <person name="Garbe J."/>
        </authorList>
    </citation>
    <scope>NUCLEOTIDE SEQUENCE</scope>
    <source>
        <strain evidence="1">Duluth1</strain>
        <tissue evidence="1">Whole animal</tissue>
    </source>
</reference>
<keyword evidence="2" id="KW-1185">Reference proteome</keyword>
<comment type="caution">
    <text evidence="1">The sequence shown here is derived from an EMBL/GenBank/DDBJ whole genome shotgun (WGS) entry which is preliminary data.</text>
</comment>
<gene>
    <name evidence="1" type="ORF">DPMN_107999</name>
</gene>
<dbReference type="EMBL" id="JAIWYP010000004">
    <property type="protein sequence ID" value="KAH3834666.1"/>
    <property type="molecule type" value="Genomic_DNA"/>
</dbReference>
<name>A0A9D4K7X7_DREPO</name>
<dbReference type="PANTHER" id="PTHR46880:SF5">
    <property type="entry name" value="DUF4371 DOMAIN-CONTAINING PROTEIN"/>
    <property type="match status" value="1"/>
</dbReference>
<evidence type="ECO:0000313" key="1">
    <source>
        <dbReference type="EMBL" id="KAH3834666.1"/>
    </source>
</evidence>